<evidence type="ECO:0000313" key="4">
    <source>
        <dbReference type="Proteomes" id="UP000629365"/>
    </source>
</evidence>
<gene>
    <name evidence="3" type="ORF">GCM10007269_31370</name>
</gene>
<dbReference type="Pfam" id="PF06283">
    <property type="entry name" value="ThuA"/>
    <property type="match status" value="1"/>
</dbReference>
<proteinExistence type="predicted"/>
<dbReference type="PIRSF" id="PIRSF030013">
    <property type="entry name" value="ThuA"/>
    <property type="match status" value="1"/>
</dbReference>
<dbReference type="Proteomes" id="UP000629365">
    <property type="component" value="Unassembled WGS sequence"/>
</dbReference>
<comment type="caution">
    <text evidence="3">The sequence shown here is derived from an EMBL/GenBank/DDBJ whole genome shotgun (WGS) entry which is preliminary data.</text>
</comment>
<feature type="domain" description="ThuA-like" evidence="2">
    <location>
        <begin position="27"/>
        <end position="221"/>
    </location>
</feature>
<evidence type="ECO:0000256" key="1">
    <source>
        <dbReference type="SAM" id="MobiDB-lite"/>
    </source>
</evidence>
<accession>A0ABQ1RXG3</accession>
<evidence type="ECO:0000259" key="2">
    <source>
        <dbReference type="Pfam" id="PF06283"/>
    </source>
</evidence>
<dbReference type="InterPro" id="IPR029062">
    <property type="entry name" value="Class_I_gatase-like"/>
</dbReference>
<feature type="compositionally biased region" description="Basic and acidic residues" evidence="1">
    <location>
        <begin position="227"/>
        <end position="238"/>
    </location>
</feature>
<reference evidence="4" key="1">
    <citation type="journal article" date="2019" name="Int. J. Syst. Evol. Microbiol.">
        <title>The Global Catalogue of Microorganisms (GCM) 10K type strain sequencing project: providing services to taxonomists for standard genome sequencing and annotation.</title>
        <authorList>
            <consortium name="The Broad Institute Genomics Platform"/>
            <consortium name="The Broad Institute Genome Sequencing Center for Infectious Disease"/>
            <person name="Wu L."/>
            <person name="Ma J."/>
        </authorList>
    </citation>
    <scope>NUCLEOTIDE SEQUENCE [LARGE SCALE GENOMIC DNA]</scope>
    <source>
        <strain evidence="4">CCM 7640</strain>
    </source>
</reference>
<name>A0ABQ1RXG3_9MICO</name>
<dbReference type="SUPFAM" id="SSF52317">
    <property type="entry name" value="Class I glutamine amidotransferase-like"/>
    <property type="match status" value="1"/>
</dbReference>
<dbReference type="InterPro" id="IPR029010">
    <property type="entry name" value="ThuA-like"/>
</dbReference>
<dbReference type="Gene3D" id="3.40.50.880">
    <property type="match status" value="1"/>
</dbReference>
<dbReference type="InterPro" id="IPR009381">
    <property type="entry name" value="Trehalose_catabolism_ThuA_prok"/>
</dbReference>
<keyword evidence="4" id="KW-1185">Reference proteome</keyword>
<dbReference type="RefSeq" id="WP_188437510.1">
    <property type="nucleotide sequence ID" value="NZ_BMCM01000005.1"/>
</dbReference>
<dbReference type="EMBL" id="BMCM01000005">
    <property type="protein sequence ID" value="GGD86199.1"/>
    <property type="molecule type" value="Genomic_DNA"/>
</dbReference>
<feature type="region of interest" description="Disordered" evidence="1">
    <location>
        <begin position="226"/>
        <end position="252"/>
    </location>
</feature>
<evidence type="ECO:0000313" key="3">
    <source>
        <dbReference type="EMBL" id="GGD86199.1"/>
    </source>
</evidence>
<protein>
    <submittedName>
        <fullName evidence="3">Trehalose utilization protein ThuA</fullName>
    </submittedName>
</protein>
<sequence>MRVTVWNENFHESRGEEPAVRWYPAGIHAVIAEALEARLGPTAEVRTATMEQPEHGLSAEVLGQTDVLLWWAHMRHHEVDDQVVARVVDAVHGGMGLLLLHSAHISKPFRALIGSTGALEWRNDGDRELVWTASPAHPIAAGIPHPIVIDDQEVYGEPFDIPAPDDVVFISSFSGGEAFRSGVTFRRGRGRIFYFSPGDQDYPVYHQPEIGDVLANAVRWATPDGARGVRESAHRRPVDSSALDRPSDRTAP</sequence>
<organism evidence="3 4">
    <name type="scientific">Microbacterium murale</name>
    <dbReference type="NCBI Taxonomy" id="1081040"/>
    <lineage>
        <taxon>Bacteria</taxon>
        <taxon>Bacillati</taxon>
        <taxon>Actinomycetota</taxon>
        <taxon>Actinomycetes</taxon>
        <taxon>Micrococcales</taxon>
        <taxon>Microbacteriaceae</taxon>
        <taxon>Microbacterium</taxon>
    </lineage>
</organism>